<dbReference type="EC" id="2.3.2.26" evidence="2"/>
<dbReference type="RefSeq" id="XP_002114155.1">
    <property type="nucleotide sequence ID" value="XM_002114119.1"/>
</dbReference>
<feature type="active site" description="Glycyl thioester intermediate" evidence="5">
    <location>
        <position position="991"/>
    </location>
</feature>
<dbReference type="InterPro" id="IPR044611">
    <property type="entry name" value="E3A/B/C-like"/>
</dbReference>
<dbReference type="CDD" id="cd00078">
    <property type="entry name" value="HECTc"/>
    <property type="match status" value="1"/>
</dbReference>
<protein>
    <recommendedName>
        <fullName evidence="2">HECT-type E3 ubiquitin transferase</fullName>
        <ecNumber evidence="2">2.3.2.26</ecNumber>
    </recommendedName>
</protein>
<dbReference type="HOGENOM" id="CLU_002173_2_0_1"/>
<evidence type="ECO:0000259" key="6">
    <source>
        <dbReference type="PROSITE" id="PS50237"/>
    </source>
</evidence>
<sequence length="1023" mass="117825">MYRHLLNVVYSVKTLTIFCEIHELAIEIFNKMRWLLFIFQDDVDSKRLEMLCHRILSNMTVSDSPKLWYVTLAISNQYLPLWLYQAKKLLQVCSEQLANMKINKKNELEAMQLYLTVLVTFSSTKSWKLMSSKANKNFRPILDQICKQVLLHLVNNNFFANMKNFLWNCTRSGELKLSKVTLSGVIVLIQRTFSASSNNLKLLKQFMESIMAFPALLYHVKKLSPEASLSLAEFRQSHVLEVVLETYADGSNLSNLTTKLGGYYTFSLLGNLIQLSHYADKVSNLENNVRRNKSIIMYLLNYCHDQNSVKNSNATVHHPLFGWCSEALATDLQDSVPLIGKQFQYLWMPSAVQLFFTDIFEKSDETPNEAAASVKTGDSVKKKKGLFGRVFSKSQIKGFILSSTKVKTNSDLIKRICSTCAMYNTAISTLPEMRTDVLTGISYYYGLLEPLWKFIHTLYMEEGPKIFHENSPNLSDTISLTTLFCNCCCHLITIVDDIELYQENKPFTLDELIKMVTLLNHMVFYAIWKLDGAKYPYEYRQMINAGHMLLMVLYDRDCRRSFTPENHWIIKELNFNEFISALNEGTNRSHVLLRKIAHVIPREKRVDLFRKLVADDKKSLGIFADTLAIRPNYTYININRSRLLEDGYEQLTQLPPEAIKRTIKVQFVNEQGLTEAGIDESGVFKEFLEETIKKAFDPALNLFKVTCGDEPRLYPSPTSYIHGNHLPLFEFVGRMLGKAVYEGLVVEVPLALFFLNNVLGGQHSILYSCIDELPSLDPELYKNLNYVKNYEDDVEDLALTFSFDEDVLGKIITHDLKYGGSTIPVTNENKLSYIHLMAHFRLRKQLKKQTAAFIRGFHSVIKPEWLQVFSGPELQLLIAGENTTISILDLKKYTKYLGGYHSKHRVIQWLWDILKNDFGEEDRCKFLKFVTSCSKPPLQGFSNLQPPFTIRYVEAENEEDRESISRVLFRALSIPNRKSQSTSRLPTSSTCFNLLKLPNYHSKHVLREKLRYAIQSNSGFELS</sequence>
<dbReference type="SUPFAM" id="SSF56204">
    <property type="entry name" value="Hect, E3 ligase catalytic domain"/>
    <property type="match status" value="1"/>
</dbReference>
<proteinExistence type="predicted"/>
<dbReference type="OMA" id="NTKCTAP"/>
<dbReference type="PANTHER" id="PTHR45700:SF3">
    <property type="entry name" value="UBIQUITIN-PROTEIN LIGASE E3B"/>
    <property type="match status" value="1"/>
</dbReference>
<dbReference type="CTD" id="6755368"/>
<dbReference type="SMART" id="SM00119">
    <property type="entry name" value="HECTc"/>
    <property type="match status" value="1"/>
</dbReference>
<dbReference type="GO" id="GO:0006511">
    <property type="term" value="P:ubiquitin-dependent protein catabolic process"/>
    <property type="evidence" value="ECO:0000318"/>
    <property type="project" value="GO_Central"/>
</dbReference>
<dbReference type="PhylomeDB" id="B3S1K7"/>
<evidence type="ECO:0000256" key="3">
    <source>
        <dbReference type="ARBA" id="ARBA00022679"/>
    </source>
</evidence>
<dbReference type="Gene3D" id="3.30.2160.10">
    <property type="entry name" value="Hect, E3 ligase catalytic domain"/>
    <property type="match status" value="1"/>
</dbReference>
<dbReference type="FunFam" id="3.30.2160.10:FF:000002">
    <property type="entry name" value="Putative Ubiquitin-protein ligase E3C"/>
    <property type="match status" value="1"/>
</dbReference>
<accession>B3S1K7</accession>
<dbReference type="PROSITE" id="PS50237">
    <property type="entry name" value="HECT"/>
    <property type="match status" value="1"/>
</dbReference>
<evidence type="ECO:0000256" key="2">
    <source>
        <dbReference type="ARBA" id="ARBA00012485"/>
    </source>
</evidence>
<dbReference type="InterPro" id="IPR035983">
    <property type="entry name" value="Hect_E3_ubiquitin_ligase"/>
</dbReference>
<dbReference type="Proteomes" id="UP000009022">
    <property type="component" value="Unassembled WGS sequence"/>
</dbReference>
<comment type="catalytic activity">
    <reaction evidence="1">
        <text>S-ubiquitinyl-[E2 ubiquitin-conjugating enzyme]-L-cysteine + [acceptor protein]-L-lysine = [E2 ubiquitin-conjugating enzyme]-L-cysteine + N(6)-ubiquitinyl-[acceptor protein]-L-lysine.</text>
        <dbReference type="EC" id="2.3.2.26"/>
    </reaction>
</comment>
<gene>
    <name evidence="7" type="ORF">TRIADDRAFT_28070</name>
</gene>
<evidence type="ECO:0000313" key="7">
    <source>
        <dbReference type="EMBL" id="EDV23245.1"/>
    </source>
</evidence>
<evidence type="ECO:0000256" key="4">
    <source>
        <dbReference type="ARBA" id="ARBA00022786"/>
    </source>
</evidence>
<dbReference type="EMBL" id="DS985247">
    <property type="protein sequence ID" value="EDV23245.1"/>
    <property type="molecule type" value="Genomic_DNA"/>
</dbReference>
<reference evidence="7 8" key="1">
    <citation type="journal article" date="2008" name="Nature">
        <title>The Trichoplax genome and the nature of placozoans.</title>
        <authorList>
            <person name="Srivastava M."/>
            <person name="Begovic E."/>
            <person name="Chapman J."/>
            <person name="Putnam N.H."/>
            <person name="Hellsten U."/>
            <person name="Kawashima T."/>
            <person name="Kuo A."/>
            <person name="Mitros T."/>
            <person name="Salamov A."/>
            <person name="Carpenter M.L."/>
            <person name="Signorovitch A.Y."/>
            <person name="Moreno M.A."/>
            <person name="Kamm K."/>
            <person name="Grimwood J."/>
            <person name="Schmutz J."/>
            <person name="Shapiro H."/>
            <person name="Grigoriev I.V."/>
            <person name="Buss L.W."/>
            <person name="Schierwater B."/>
            <person name="Dellaporta S.L."/>
            <person name="Rokhsar D.S."/>
        </authorList>
    </citation>
    <scope>NUCLEOTIDE SEQUENCE [LARGE SCALE GENOMIC DNA]</scope>
    <source>
        <strain evidence="7 8">Grell-BS-1999</strain>
    </source>
</reference>
<keyword evidence="3" id="KW-0808">Transferase</keyword>
<dbReference type="GO" id="GO:0000209">
    <property type="term" value="P:protein polyubiquitination"/>
    <property type="evidence" value="ECO:0000318"/>
    <property type="project" value="GO_Central"/>
</dbReference>
<dbReference type="AlphaFoldDB" id="B3S1K7"/>
<dbReference type="STRING" id="10228.B3S1K7"/>
<dbReference type="InterPro" id="IPR000569">
    <property type="entry name" value="HECT_dom"/>
</dbReference>
<dbReference type="GeneID" id="6755368"/>
<dbReference type="eggNOG" id="KOG4427">
    <property type="taxonomic scope" value="Eukaryota"/>
</dbReference>
<name>B3S1K7_TRIAD</name>
<feature type="domain" description="HECT" evidence="6">
    <location>
        <begin position="655"/>
        <end position="1023"/>
    </location>
</feature>
<evidence type="ECO:0000313" key="8">
    <source>
        <dbReference type="Proteomes" id="UP000009022"/>
    </source>
</evidence>
<dbReference type="Gene3D" id="3.30.2410.10">
    <property type="entry name" value="Hect, E3 ligase catalytic domain"/>
    <property type="match status" value="1"/>
</dbReference>
<dbReference type="Gene3D" id="3.90.1750.10">
    <property type="entry name" value="Hect, E3 ligase catalytic domains"/>
    <property type="match status" value="1"/>
</dbReference>
<dbReference type="InParanoid" id="B3S1K7"/>
<dbReference type="PANTHER" id="PTHR45700">
    <property type="entry name" value="UBIQUITIN-PROTEIN LIGASE E3C"/>
    <property type="match status" value="1"/>
</dbReference>
<evidence type="ECO:0000256" key="1">
    <source>
        <dbReference type="ARBA" id="ARBA00000885"/>
    </source>
</evidence>
<keyword evidence="8" id="KW-1185">Reference proteome</keyword>
<keyword evidence="4 5" id="KW-0833">Ubl conjugation pathway</keyword>
<organism evidence="7 8">
    <name type="scientific">Trichoplax adhaerens</name>
    <name type="common">Trichoplax reptans</name>
    <dbReference type="NCBI Taxonomy" id="10228"/>
    <lineage>
        <taxon>Eukaryota</taxon>
        <taxon>Metazoa</taxon>
        <taxon>Placozoa</taxon>
        <taxon>Uniplacotomia</taxon>
        <taxon>Trichoplacea</taxon>
        <taxon>Trichoplacidae</taxon>
        <taxon>Trichoplax</taxon>
    </lineage>
</organism>
<dbReference type="KEGG" id="tad:TRIADDRAFT_28070"/>
<dbReference type="Pfam" id="PF00632">
    <property type="entry name" value="HECT"/>
    <property type="match status" value="1"/>
</dbReference>
<dbReference type="GO" id="GO:0061630">
    <property type="term" value="F:ubiquitin protein ligase activity"/>
    <property type="evidence" value="ECO:0000318"/>
    <property type="project" value="GO_Central"/>
</dbReference>
<evidence type="ECO:0000256" key="5">
    <source>
        <dbReference type="PROSITE-ProRule" id="PRU00104"/>
    </source>
</evidence>
<dbReference type="OrthoDB" id="8068875at2759"/>